<name>A0ABY8DGG5_9HYPH</name>
<evidence type="ECO:0000313" key="2">
    <source>
        <dbReference type="Proteomes" id="UP001229355"/>
    </source>
</evidence>
<reference evidence="1 2" key="1">
    <citation type="submission" date="2023-03" db="EMBL/GenBank/DDBJ databases">
        <authorList>
            <person name="Kaur S."/>
            <person name="Espinosa-Saiz D."/>
            <person name="Velazquez E."/>
            <person name="Menendez E."/>
            <person name="diCenzo G.C."/>
        </authorList>
    </citation>
    <scope>NUCLEOTIDE SEQUENCE [LARGE SCALE GENOMIC DNA]</scope>
    <source>
        <strain evidence="1 2">LMG 24692</strain>
    </source>
</reference>
<dbReference type="Proteomes" id="UP001229355">
    <property type="component" value="Chromosome 2"/>
</dbReference>
<protein>
    <submittedName>
        <fullName evidence="1">Uncharacterized protein</fullName>
    </submittedName>
</protein>
<dbReference type="EMBL" id="CP120374">
    <property type="protein sequence ID" value="WEX89989.1"/>
    <property type="molecule type" value="Genomic_DNA"/>
</dbReference>
<dbReference type="RefSeq" id="WP_280661957.1">
    <property type="nucleotide sequence ID" value="NZ_CP120374.1"/>
</dbReference>
<organism evidence="1 2">
    <name type="scientific">Sinorhizobium garamanticum</name>
    <dbReference type="NCBI Taxonomy" id="680247"/>
    <lineage>
        <taxon>Bacteria</taxon>
        <taxon>Pseudomonadati</taxon>
        <taxon>Pseudomonadota</taxon>
        <taxon>Alphaproteobacteria</taxon>
        <taxon>Hyphomicrobiales</taxon>
        <taxon>Rhizobiaceae</taxon>
        <taxon>Sinorhizobium/Ensifer group</taxon>
        <taxon>Sinorhizobium</taxon>
    </lineage>
</organism>
<sequence>MKIVIAFYRIRDADDAHAIVGRETAEAADLDEAIEITLELLRTLAMPQRPDGVTITDGDGSTIHSSRLDTIENLMKGHHHERPLQ</sequence>
<gene>
    <name evidence="1" type="ORF">PZN02_005330</name>
</gene>
<keyword evidence="2" id="KW-1185">Reference proteome</keyword>
<evidence type="ECO:0000313" key="1">
    <source>
        <dbReference type="EMBL" id="WEX89989.1"/>
    </source>
</evidence>
<proteinExistence type="predicted"/>
<accession>A0ABY8DGG5</accession>